<dbReference type="AlphaFoldDB" id="A0A1I3TIR1"/>
<evidence type="ECO:0000313" key="5">
    <source>
        <dbReference type="EMBL" id="SFJ71114.1"/>
    </source>
</evidence>
<sequence length="248" mass="29259">MYLSYTFSINILEIIYDFIYDKDMKKQNPVNKQQYAYQILRSRILDGTYSPGYRIVISQIAKELSLSAIPVREAIRQLEADGLIEYKQYSGAVVTPIDEQKYVETLSVLAVMEGYATALSSLAFPFERIAKLQDLNEAMKKALKEFDFVRFGQLNRTFHDQIYEYCQNQYLIENIRQTWSRLDSIRRMGSLFIPVRAKQSVQEHDQLISMLKNQRPFDEIERFAREHKMNMVKFFNHMKKQGTSIFHS</sequence>
<dbReference type="PANTHER" id="PTHR43537:SF5">
    <property type="entry name" value="UXU OPERON TRANSCRIPTIONAL REGULATOR"/>
    <property type="match status" value="1"/>
</dbReference>
<keyword evidence="3" id="KW-0804">Transcription</keyword>
<dbReference type="InterPro" id="IPR000524">
    <property type="entry name" value="Tscrpt_reg_HTH_GntR"/>
</dbReference>
<dbReference type="Pfam" id="PF00392">
    <property type="entry name" value="GntR"/>
    <property type="match status" value="1"/>
</dbReference>
<dbReference type="EMBL" id="FORR01000018">
    <property type="protein sequence ID" value="SFJ71114.1"/>
    <property type="molecule type" value="Genomic_DNA"/>
</dbReference>
<keyword evidence="1" id="KW-0805">Transcription regulation</keyword>
<dbReference type="SUPFAM" id="SSF48008">
    <property type="entry name" value="GntR ligand-binding domain-like"/>
    <property type="match status" value="1"/>
</dbReference>
<dbReference type="GO" id="GO:0003700">
    <property type="term" value="F:DNA-binding transcription factor activity"/>
    <property type="evidence" value="ECO:0007669"/>
    <property type="project" value="InterPro"/>
</dbReference>
<dbReference type="PANTHER" id="PTHR43537">
    <property type="entry name" value="TRANSCRIPTIONAL REGULATOR, GNTR FAMILY"/>
    <property type="match status" value="1"/>
</dbReference>
<dbReference type="CDD" id="cd07377">
    <property type="entry name" value="WHTH_GntR"/>
    <property type="match status" value="1"/>
</dbReference>
<dbReference type="SMART" id="SM00895">
    <property type="entry name" value="FCD"/>
    <property type="match status" value="1"/>
</dbReference>
<dbReference type="InterPro" id="IPR008920">
    <property type="entry name" value="TF_FadR/GntR_C"/>
</dbReference>
<feature type="domain" description="HTH gntR-type" evidence="4">
    <location>
        <begin position="30"/>
        <end position="97"/>
    </location>
</feature>
<dbReference type="Gene3D" id="1.20.120.530">
    <property type="entry name" value="GntR ligand-binding domain-like"/>
    <property type="match status" value="1"/>
</dbReference>
<keyword evidence="2 5" id="KW-0238">DNA-binding</keyword>
<accession>A0A1I3TIR1</accession>
<keyword evidence="6" id="KW-1185">Reference proteome</keyword>
<evidence type="ECO:0000256" key="2">
    <source>
        <dbReference type="ARBA" id="ARBA00023125"/>
    </source>
</evidence>
<dbReference type="InterPro" id="IPR036390">
    <property type="entry name" value="WH_DNA-bd_sf"/>
</dbReference>
<dbReference type="Gene3D" id="1.10.10.10">
    <property type="entry name" value="Winged helix-like DNA-binding domain superfamily/Winged helix DNA-binding domain"/>
    <property type="match status" value="1"/>
</dbReference>
<evidence type="ECO:0000259" key="4">
    <source>
        <dbReference type="PROSITE" id="PS50949"/>
    </source>
</evidence>
<dbReference type="SMART" id="SM00345">
    <property type="entry name" value="HTH_GNTR"/>
    <property type="match status" value="1"/>
</dbReference>
<dbReference type="PROSITE" id="PS50949">
    <property type="entry name" value="HTH_GNTR"/>
    <property type="match status" value="1"/>
</dbReference>
<dbReference type="SUPFAM" id="SSF46785">
    <property type="entry name" value="Winged helix' DNA-binding domain"/>
    <property type="match status" value="1"/>
</dbReference>
<gene>
    <name evidence="5" type="ORF">SAMN05421852_11820</name>
</gene>
<dbReference type="GO" id="GO:0003677">
    <property type="term" value="F:DNA binding"/>
    <property type="evidence" value="ECO:0007669"/>
    <property type="project" value="UniProtKB-KW"/>
</dbReference>
<organism evidence="5 6">
    <name type="scientific">Thermoflavimicrobium dichotomicum</name>
    <dbReference type="NCBI Taxonomy" id="46223"/>
    <lineage>
        <taxon>Bacteria</taxon>
        <taxon>Bacillati</taxon>
        <taxon>Bacillota</taxon>
        <taxon>Bacilli</taxon>
        <taxon>Bacillales</taxon>
        <taxon>Thermoactinomycetaceae</taxon>
        <taxon>Thermoflavimicrobium</taxon>
    </lineage>
</organism>
<proteinExistence type="predicted"/>
<dbReference type="InterPro" id="IPR011711">
    <property type="entry name" value="GntR_C"/>
</dbReference>
<reference evidence="5 6" key="1">
    <citation type="submission" date="2016-10" db="EMBL/GenBank/DDBJ databases">
        <authorList>
            <person name="de Groot N.N."/>
        </authorList>
    </citation>
    <scope>NUCLEOTIDE SEQUENCE [LARGE SCALE GENOMIC DNA]</scope>
    <source>
        <strain evidence="5 6">DSM 44778</strain>
    </source>
</reference>
<evidence type="ECO:0000256" key="1">
    <source>
        <dbReference type="ARBA" id="ARBA00023015"/>
    </source>
</evidence>
<dbReference type="Proteomes" id="UP000199545">
    <property type="component" value="Unassembled WGS sequence"/>
</dbReference>
<protein>
    <submittedName>
        <fullName evidence="5">DNA-binding transcriptional regulator, GntR family</fullName>
    </submittedName>
</protein>
<evidence type="ECO:0000313" key="6">
    <source>
        <dbReference type="Proteomes" id="UP000199545"/>
    </source>
</evidence>
<evidence type="ECO:0000256" key="3">
    <source>
        <dbReference type="ARBA" id="ARBA00023163"/>
    </source>
</evidence>
<dbReference type="InterPro" id="IPR036388">
    <property type="entry name" value="WH-like_DNA-bd_sf"/>
</dbReference>
<name>A0A1I3TIR1_9BACL</name>
<dbReference type="STRING" id="46223.SAMN05421852_11820"/>
<dbReference type="Pfam" id="PF07729">
    <property type="entry name" value="FCD"/>
    <property type="match status" value="1"/>
</dbReference>